<dbReference type="SUPFAM" id="SSF52833">
    <property type="entry name" value="Thioredoxin-like"/>
    <property type="match status" value="1"/>
</dbReference>
<name>A0A9Q1Q738_9CARY</name>
<dbReference type="InterPro" id="IPR036249">
    <property type="entry name" value="Thioredoxin-like_sf"/>
</dbReference>
<dbReference type="SFLD" id="SFLDS00019">
    <property type="entry name" value="Glutathione_Transferase_(cytos"/>
    <property type="match status" value="1"/>
</dbReference>
<gene>
    <name evidence="5" type="ORF">Cgig2_018688</name>
</gene>
<keyword evidence="1 3" id="KW-0808">Transferase</keyword>
<evidence type="ECO:0000313" key="5">
    <source>
        <dbReference type="EMBL" id="KAJ8430681.1"/>
    </source>
</evidence>
<dbReference type="Proteomes" id="UP001153076">
    <property type="component" value="Unassembled WGS sequence"/>
</dbReference>
<comment type="caution">
    <text evidence="5">The sequence shown here is derived from an EMBL/GenBank/DDBJ whole genome shotgun (WGS) entry which is preliminary data.</text>
</comment>
<dbReference type="GO" id="GO:0004364">
    <property type="term" value="F:glutathione transferase activity"/>
    <property type="evidence" value="ECO:0007669"/>
    <property type="project" value="UniProtKB-UniRule"/>
</dbReference>
<dbReference type="Pfam" id="PF02798">
    <property type="entry name" value="GST_N"/>
    <property type="match status" value="1"/>
</dbReference>
<comment type="subcellular location">
    <subcellularLocation>
        <location evidence="3">Cytoplasm</location>
        <location evidence="3">Cytosol</location>
    </subcellularLocation>
</comment>
<dbReference type="AlphaFoldDB" id="A0A9Q1Q738"/>
<accession>A0A9Q1Q738</accession>
<dbReference type="SFLD" id="SFLDG00358">
    <property type="entry name" value="Main_(cytGST)"/>
    <property type="match status" value="1"/>
</dbReference>
<evidence type="ECO:0000256" key="3">
    <source>
        <dbReference type="RuleBase" id="RU369102"/>
    </source>
</evidence>
<dbReference type="EC" id="2.5.1.18" evidence="3"/>
<dbReference type="InterPro" id="IPR040079">
    <property type="entry name" value="Glutathione_S-Trfase"/>
</dbReference>
<dbReference type="Gene3D" id="1.20.1050.10">
    <property type="match status" value="1"/>
</dbReference>
<organism evidence="5 6">
    <name type="scientific">Carnegiea gigantea</name>
    <dbReference type="NCBI Taxonomy" id="171969"/>
    <lineage>
        <taxon>Eukaryota</taxon>
        <taxon>Viridiplantae</taxon>
        <taxon>Streptophyta</taxon>
        <taxon>Embryophyta</taxon>
        <taxon>Tracheophyta</taxon>
        <taxon>Spermatophyta</taxon>
        <taxon>Magnoliopsida</taxon>
        <taxon>eudicotyledons</taxon>
        <taxon>Gunneridae</taxon>
        <taxon>Pentapetalae</taxon>
        <taxon>Caryophyllales</taxon>
        <taxon>Cactineae</taxon>
        <taxon>Cactaceae</taxon>
        <taxon>Cactoideae</taxon>
        <taxon>Echinocereeae</taxon>
        <taxon>Carnegiea</taxon>
    </lineage>
</organism>
<dbReference type="PANTHER" id="PTHR11260:SF676">
    <property type="entry name" value="GLUTATHIONE S-TRANSFERASE U8"/>
    <property type="match status" value="1"/>
</dbReference>
<dbReference type="GO" id="GO:0005829">
    <property type="term" value="C:cytosol"/>
    <property type="evidence" value="ECO:0007669"/>
    <property type="project" value="UniProtKB-SubCell"/>
</dbReference>
<dbReference type="Gene3D" id="3.40.30.10">
    <property type="entry name" value="Glutaredoxin"/>
    <property type="match status" value="1"/>
</dbReference>
<feature type="domain" description="GST N-terminal" evidence="4">
    <location>
        <begin position="32"/>
        <end position="112"/>
    </location>
</feature>
<keyword evidence="6" id="KW-1185">Reference proteome</keyword>
<evidence type="ECO:0000256" key="2">
    <source>
        <dbReference type="ARBA" id="ARBA00047960"/>
    </source>
</evidence>
<dbReference type="CDD" id="cd03058">
    <property type="entry name" value="GST_N_Tau"/>
    <property type="match status" value="1"/>
</dbReference>
<comment type="catalytic activity">
    <reaction evidence="2 3">
        <text>RX + glutathione = an S-substituted glutathione + a halide anion + H(+)</text>
        <dbReference type="Rhea" id="RHEA:16437"/>
        <dbReference type="ChEBI" id="CHEBI:15378"/>
        <dbReference type="ChEBI" id="CHEBI:16042"/>
        <dbReference type="ChEBI" id="CHEBI:17792"/>
        <dbReference type="ChEBI" id="CHEBI:57925"/>
        <dbReference type="ChEBI" id="CHEBI:90779"/>
        <dbReference type="EC" id="2.5.1.18"/>
    </reaction>
</comment>
<comment type="function">
    <text evidence="3">Is involved in the conjugation of reduced glutathione to a wide number of exogenous and endogenous hydrophobic electrophiles.</text>
</comment>
<dbReference type="InterPro" id="IPR004045">
    <property type="entry name" value="Glutathione_S-Trfase_N"/>
</dbReference>
<dbReference type="FunFam" id="3.40.30.10:FF:000014">
    <property type="entry name" value="Tau class glutathione S-transferase"/>
    <property type="match status" value="1"/>
</dbReference>
<dbReference type="GO" id="GO:0006749">
    <property type="term" value="P:glutathione metabolic process"/>
    <property type="evidence" value="ECO:0007669"/>
    <property type="project" value="TreeGrafter"/>
</dbReference>
<dbReference type="InterPro" id="IPR045073">
    <property type="entry name" value="Omega/Tau-like"/>
</dbReference>
<reference evidence="5" key="1">
    <citation type="submission" date="2022-04" db="EMBL/GenBank/DDBJ databases">
        <title>Carnegiea gigantea Genome sequencing and assembly v2.</title>
        <authorList>
            <person name="Copetti D."/>
            <person name="Sanderson M.J."/>
            <person name="Burquez A."/>
            <person name="Wojciechowski M.F."/>
        </authorList>
    </citation>
    <scope>NUCLEOTIDE SEQUENCE</scope>
    <source>
        <strain evidence="5">SGP5-SGP5p</strain>
        <tissue evidence="5">Aerial part</tissue>
    </source>
</reference>
<dbReference type="PANTHER" id="PTHR11260">
    <property type="entry name" value="GLUTATHIONE S-TRANSFERASE, GST, SUPERFAMILY, GST DOMAIN CONTAINING"/>
    <property type="match status" value="1"/>
</dbReference>
<dbReference type="EMBL" id="JAKOGI010000770">
    <property type="protein sequence ID" value="KAJ8430681.1"/>
    <property type="molecule type" value="Genomic_DNA"/>
</dbReference>
<proteinExistence type="inferred from homology"/>
<dbReference type="OrthoDB" id="202840at2759"/>
<keyword evidence="3" id="KW-0963">Cytoplasm</keyword>
<comment type="similarity">
    <text evidence="3">Belongs to the GST superfamily.</text>
</comment>
<evidence type="ECO:0000259" key="4">
    <source>
        <dbReference type="PROSITE" id="PS50404"/>
    </source>
</evidence>
<protein>
    <recommendedName>
        <fullName evidence="3">Glutathione S-transferase</fullName>
        <ecNumber evidence="3">2.5.1.18</ecNumber>
    </recommendedName>
</protein>
<evidence type="ECO:0000313" key="6">
    <source>
        <dbReference type="Proteomes" id="UP001153076"/>
    </source>
</evidence>
<evidence type="ECO:0000256" key="1">
    <source>
        <dbReference type="ARBA" id="ARBA00022679"/>
    </source>
</evidence>
<dbReference type="PROSITE" id="PS50404">
    <property type="entry name" value="GST_NTER"/>
    <property type="match status" value="1"/>
</dbReference>
<sequence>MHEIMRRTATAPLFVCEKAASWLLKIVRKEMGQVKLMGLWASPYSLRIKVALKIKGVDYEYVEEDMIRNKSQQIVNYNPVHKKVPVLIHTGKPIVESVVILEYIDETWKGNPLLPQDSYDRAQARFWAKFIDDQLNSCPCSYACIQTTFLK</sequence>